<keyword evidence="2" id="KW-1278">Translocase</keyword>
<dbReference type="Gene3D" id="3.40.50.300">
    <property type="entry name" value="P-loop containing nucleotide triphosphate hydrolases"/>
    <property type="match status" value="1"/>
</dbReference>
<evidence type="ECO:0000313" key="6">
    <source>
        <dbReference type="Proteomes" id="UP000031666"/>
    </source>
</evidence>
<dbReference type="InterPro" id="IPR027417">
    <property type="entry name" value="P-loop_NTPase"/>
</dbReference>
<keyword evidence="1" id="KW-0813">Transport</keyword>
<feature type="domain" description="ABC transporter" evidence="4">
    <location>
        <begin position="19"/>
        <end position="91"/>
    </location>
</feature>
<evidence type="ECO:0000256" key="2">
    <source>
        <dbReference type="ARBA" id="ARBA00022967"/>
    </source>
</evidence>
<dbReference type="PANTHER" id="PTHR42794:SF1">
    <property type="entry name" value="HEMIN IMPORT ATP-BINDING PROTEIN HMUV"/>
    <property type="match status" value="1"/>
</dbReference>
<sequence>MSGLSLVQVSFERGNHRILQDINLDIGDGQLLGIIGPNGAGKSTLIKLLGGYHQPSQGQCTLDGNPLQNIKGEQRAKRIAYLPQSSQVEFPYSVSEVVS</sequence>
<accession>A0A0B8QMC6</accession>
<dbReference type="Pfam" id="PF00005">
    <property type="entry name" value="ABC_tran"/>
    <property type="match status" value="1"/>
</dbReference>
<dbReference type="EMBL" id="BBSC01000004">
    <property type="protein sequence ID" value="GAM75569.1"/>
    <property type="molecule type" value="Genomic_DNA"/>
</dbReference>
<evidence type="ECO:0000256" key="1">
    <source>
        <dbReference type="ARBA" id="ARBA00022448"/>
    </source>
</evidence>
<evidence type="ECO:0000259" key="4">
    <source>
        <dbReference type="Pfam" id="PF00005"/>
    </source>
</evidence>
<reference evidence="5 6" key="2">
    <citation type="submission" date="2015-01" db="EMBL/GenBank/DDBJ databases">
        <authorList>
            <consortium name="NBRP consortium"/>
            <person name="Sawabe T."/>
            <person name="Meirelles P."/>
            <person name="Feng G."/>
            <person name="Sayaka M."/>
            <person name="Hattori M."/>
            <person name="Ohkuma M."/>
        </authorList>
    </citation>
    <scope>NUCLEOTIDE SEQUENCE [LARGE SCALE GENOMIC DNA]</scope>
    <source>
        <strain evidence="6">JCM 19241</strain>
    </source>
</reference>
<organism evidence="5 6">
    <name type="scientific">Vibrio ishigakensis</name>
    <dbReference type="NCBI Taxonomy" id="1481914"/>
    <lineage>
        <taxon>Bacteria</taxon>
        <taxon>Pseudomonadati</taxon>
        <taxon>Pseudomonadota</taxon>
        <taxon>Gammaproteobacteria</taxon>
        <taxon>Vibrionales</taxon>
        <taxon>Vibrionaceae</taxon>
        <taxon>Vibrio</taxon>
    </lineage>
</organism>
<evidence type="ECO:0000256" key="3">
    <source>
        <dbReference type="ARBA" id="ARBA00037066"/>
    </source>
</evidence>
<dbReference type="Proteomes" id="UP000031666">
    <property type="component" value="Unassembled WGS sequence"/>
</dbReference>
<comment type="function">
    <text evidence="3">Part of the ABC transporter complex HmuTUV involved in hemin import. Responsible for energy coupling to the transport system.</text>
</comment>
<comment type="caution">
    <text evidence="5">The sequence shown here is derived from an EMBL/GenBank/DDBJ whole genome shotgun (WGS) entry which is preliminary data.</text>
</comment>
<evidence type="ECO:0000313" key="5">
    <source>
        <dbReference type="EMBL" id="GAM75569.1"/>
    </source>
</evidence>
<reference evidence="5 6" key="1">
    <citation type="submission" date="2015-01" db="EMBL/GenBank/DDBJ databases">
        <title>Vibrio sp. C94 JCM 19241 whole genome shotgun sequence.</title>
        <authorList>
            <person name="Sawabe T."/>
            <person name="Meirelles P."/>
            <person name="Feng G."/>
            <person name="Sayaka M."/>
            <person name="Hattori M."/>
            <person name="Ohkuma M."/>
        </authorList>
    </citation>
    <scope>NUCLEOTIDE SEQUENCE [LARGE SCALE GENOMIC DNA]</scope>
    <source>
        <strain evidence="6">JCM 19241</strain>
    </source>
</reference>
<dbReference type="GO" id="GO:0016887">
    <property type="term" value="F:ATP hydrolysis activity"/>
    <property type="evidence" value="ECO:0007669"/>
    <property type="project" value="InterPro"/>
</dbReference>
<dbReference type="PANTHER" id="PTHR42794">
    <property type="entry name" value="HEMIN IMPORT ATP-BINDING PROTEIN HMUV"/>
    <property type="match status" value="1"/>
</dbReference>
<dbReference type="SUPFAM" id="SSF52540">
    <property type="entry name" value="P-loop containing nucleoside triphosphate hydrolases"/>
    <property type="match status" value="1"/>
</dbReference>
<dbReference type="InterPro" id="IPR003439">
    <property type="entry name" value="ABC_transporter-like_ATP-bd"/>
</dbReference>
<dbReference type="AlphaFoldDB" id="A0A0B8QMC6"/>
<name>A0A0B8QMC6_9VIBR</name>
<dbReference type="GO" id="GO:0005524">
    <property type="term" value="F:ATP binding"/>
    <property type="evidence" value="ECO:0007669"/>
    <property type="project" value="InterPro"/>
</dbReference>
<protein>
    <submittedName>
        <fullName evidence="5">Manganese ABC transporter</fullName>
    </submittedName>
</protein>
<gene>
    <name evidence="5" type="ORF">JCM19241_3481</name>
</gene>
<proteinExistence type="predicted"/>
<dbReference type="STRING" id="1481914.JCM19241_3481"/>